<dbReference type="InterPro" id="IPR000219">
    <property type="entry name" value="DH_dom"/>
</dbReference>
<feature type="chain" id="PRO_5002254816" evidence="5">
    <location>
        <begin position="27"/>
        <end position="981"/>
    </location>
</feature>
<proteinExistence type="predicted"/>
<feature type="compositionally biased region" description="Low complexity" evidence="4">
    <location>
        <begin position="843"/>
        <end position="866"/>
    </location>
</feature>
<evidence type="ECO:0000256" key="5">
    <source>
        <dbReference type="SAM" id="SignalP"/>
    </source>
</evidence>
<dbReference type="GO" id="GO:0005737">
    <property type="term" value="C:cytoplasm"/>
    <property type="evidence" value="ECO:0007669"/>
    <property type="project" value="TreeGrafter"/>
</dbReference>
<dbReference type="SUPFAM" id="SSF48065">
    <property type="entry name" value="DBL homology domain (DH-domain)"/>
    <property type="match status" value="1"/>
</dbReference>
<dbReference type="InterPro" id="IPR001715">
    <property type="entry name" value="CH_dom"/>
</dbReference>
<dbReference type="InterPro" id="IPR001452">
    <property type="entry name" value="SH3_domain"/>
</dbReference>
<reference evidence="11" key="1">
    <citation type="submission" date="2011-02" db="EMBL/GenBank/DDBJ databases">
        <title>The Genome Sequence of Capsaspora owczarzaki ATCC 30864.</title>
        <authorList>
            <person name="Russ C."/>
            <person name="Cuomo C."/>
            <person name="Burger G."/>
            <person name="Gray M.W."/>
            <person name="Holland P.W.H."/>
            <person name="King N."/>
            <person name="Lang F.B.F."/>
            <person name="Roger A.J."/>
            <person name="Ruiz-Trillo I."/>
            <person name="Young S.K."/>
            <person name="Zeng Q."/>
            <person name="Gargeya S."/>
            <person name="Alvarado L."/>
            <person name="Berlin A."/>
            <person name="Chapman S.B."/>
            <person name="Chen Z."/>
            <person name="Freedman E."/>
            <person name="Gellesch M."/>
            <person name="Goldberg J."/>
            <person name="Griggs A."/>
            <person name="Gujja S."/>
            <person name="Heilman E."/>
            <person name="Heiman D."/>
            <person name="Howarth C."/>
            <person name="Mehta T."/>
            <person name="Neiman D."/>
            <person name="Pearson M."/>
            <person name="Roberts A."/>
            <person name="Saif S."/>
            <person name="Shea T."/>
            <person name="Shenoy N."/>
            <person name="Sisk P."/>
            <person name="Stolte C."/>
            <person name="Sykes S."/>
            <person name="White J."/>
            <person name="Yandava C."/>
            <person name="Haas B."/>
            <person name="Nusbaum C."/>
            <person name="Birren B."/>
        </authorList>
    </citation>
    <scope>NUCLEOTIDE SEQUENCE</scope>
    <source>
        <strain evidence="11">ATCC 30864</strain>
    </source>
</reference>
<dbReference type="eggNOG" id="KOG2070">
    <property type="taxonomic scope" value="Eukaryota"/>
</dbReference>
<dbReference type="InterPro" id="IPR055251">
    <property type="entry name" value="SOS1_NGEF_PH"/>
</dbReference>
<feature type="compositionally biased region" description="Low complexity" evidence="4">
    <location>
        <begin position="167"/>
        <end position="186"/>
    </location>
</feature>
<feature type="region of interest" description="Disordered" evidence="4">
    <location>
        <begin position="22"/>
        <end position="43"/>
    </location>
</feature>
<feature type="compositionally biased region" description="Pro residues" evidence="4">
    <location>
        <begin position="867"/>
        <end position="878"/>
    </location>
</feature>
<sequence>MAGRSTRILTWLRALDLLSGKQLSNGHPPSPTTPSTAPSSSPDELVDDIHLLPYLKDGIILCQLVNRLQPGSVAAINMDITRSYKALENIKRFVGACRTQFNLQPNELFEPKILYEGTGFSQVMRTLELLETRAADLGMGPLFRQVQAATHKHDGSSDDEDPSHTNGGSDSAGSASSQKRNANGAAAASVAQPTALALYSFVATKTDELSFDEGDIIVLTKVIDGGWWEGTVKNSTGWFPSNYCEIQEGMSAAATLAATGAEEHIYSPVTEDLVPAKPSQPVASAAAHPRLSVVASVQRAPSTSSPTTTIRRDKRESMQVYQNLVAQEIVDSERKHVHLLDNFLGRYLPGVQEAAWLNDDDKQSLCCNMEALLSFHRQFLQALEAATQVDPHEQRLGGCFLSAEPYAREAYTVYYTLHPRAITFITQHQDDQQLHELLKSIGISTNPVTLGLVQSLAKPMQRMTKYLALLKEAERYVNGDHVDATDMEEAVARMNDLFATLTETRKRSEDSLNIFNKKIDGLKPQDQATLGDLLQSATFPMASKDSVALKERMLLLFTNAVLILAPDPKGRFDYLVKERIPLDCLNASRRVNEVTHGFEVSGTKPNRSCQVSCSSSGECDAWISAINSLLAGHTAMARMPGDLQSEIASANSKPKKFKWVTSTLKKISGKDRDRARDSDQQQQQQQQQQGFEESSSSAGGSATTDGSGSDQTAPQNGTLSRTKNGGSSSPQPSPPTPRSFSLSRKPAPLPPSSSSATSFNEVAALDVRQRSLTSDPQLKKSRASTLPSSRAPPAAALEAVAAGGLSASSATVGMPLEGGSPLSRSVELINDHPSSDLPSKSTSGSVPALRSSPSSSSNSSATSFPAPTGPLPPLPPLPKQSLKSQISSSLKRISRTASTQNMKESPSASSLGQPPSPLSATVLDAAAPLSDVIIAVNSQSEQINSLLRELTVVRMALEEERAARIALELKLAQFNSSNKKA</sequence>
<dbReference type="InParanoid" id="A0A0D2X153"/>
<dbReference type="RefSeq" id="XP_004364418.2">
    <property type="nucleotide sequence ID" value="XM_004364361.2"/>
</dbReference>
<name>A0A0D2X153_CAPO3</name>
<dbReference type="SMART" id="SM00233">
    <property type="entry name" value="PH"/>
    <property type="match status" value="1"/>
</dbReference>
<feature type="domain" description="Calponin-homology (CH)" evidence="9">
    <location>
        <begin position="2"/>
        <end position="134"/>
    </location>
</feature>
<dbReference type="Gene3D" id="2.30.29.30">
    <property type="entry name" value="Pleckstrin-homology domain (PH domain)/Phosphotyrosine-binding domain (PTB)"/>
    <property type="match status" value="1"/>
</dbReference>
<dbReference type="OrthoDB" id="6019202at2759"/>
<evidence type="ECO:0000259" key="9">
    <source>
        <dbReference type="PROSITE" id="PS50021"/>
    </source>
</evidence>
<keyword evidence="1 3" id="KW-0728">SH3 domain</keyword>
<dbReference type="CDD" id="cd11877">
    <property type="entry name" value="SH3_PIX"/>
    <property type="match status" value="1"/>
</dbReference>
<feature type="domain" description="SH3" evidence="6">
    <location>
        <begin position="190"/>
        <end position="249"/>
    </location>
</feature>
<dbReference type="AlphaFoldDB" id="A0A0D2X153"/>
<evidence type="ECO:0000313" key="11">
    <source>
        <dbReference type="Proteomes" id="UP000008743"/>
    </source>
</evidence>
<feature type="domain" description="DH" evidence="8">
    <location>
        <begin position="321"/>
        <end position="504"/>
    </location>
</feature>
<dbReference type="Proteomes" id="UP000008743">
    <property type="component" value="Unassembled WGS sequence"/>
</dbReference>
<dbReference type="InterPro" id="IPR035899">
    <property type="entry name" value="DBL_dom_sf"/>
</dbReference>
<gene>
    <name evidence="10" type="ORF">CAOG_001550</name>
</gene>
<evidence type="ECO:0000259" key="7">
    <source>
        <dbReference type="PROSITE" id="PS50003"/>
    </source>
</evidence>
<dbReference type="PANTHER" id="PTHR46026:SF1">
    <property type="entry name" value="RHO-TYPE GUANINE NUCLEOTIDE EXCHANGE FACTOR, ISOFORM F"/>
    <property type="match status" value="1"/>
</dbReference>
<dbReference type="InterPro" id="IPR001849">
    <property type="entry name" value="PH_domain"/>
</dbReference>
<dbReference type="SMART" id="SM00325">
    <property type="entry name" value="RhoGEF"/>
    <property type="match status" value="1"/>
</dbReference>
<dbReference type="PRINTS" id="PR00452">
    <property type="entry name" value="SH3DOMAIN"/>
</dbReference>
<evidence type="ECO:0000259" key="8">
    <source>
        <dbReference type="PROSITE" id="PS50010"/>
    </source>
</evidence>
<dbReference type="SUPFAM" id="SSF50729">
    <property type="entry name" value="PH domain-like"/>
    <property type="match status" value="1"/>
</dbReference>
<dbReference type="InterPro" id="IPR036028">
    <property type="entry name" value="SH3-like_dom_sf"/>
</dbReference>
<feature type="region of interest" description="Disordered" evidence="4">
    <location>
        <begin position="148"/>
        <end position="186"/>
    </location>
</feature>
<dbReference type="Gene3D" id="2.30.30.40">
    <property type="entry name" value="SH3 Domains"/>
    <property type="match status" value="1"/>
</dbReference>
<dbReference type="Pfam" id="PF00018">
    <property type="entry name" value="SH3_1"/>
    <property type="match status" value="1"/>
</dbReference>
<dbReference type="Pfam" id="PF00307">
    <property type="entry name" value="CH"/>
    <property type="match status" value="1"/>
</dbReference>
<feature type="compositionally biased region" description="Basic and acidic residues" evidence="4">
    <location>
        <begin position="668"/>
        <end position="679"/>
    </location>
</feature>
<feature type="compositionally biased region" description="Low complexity" evidence="4">
    <location>
        <begin position="738"/>
        <end position="758"/>
    </location>
</feature>
<keyword evidence="5" id="KW-0732">Signal</keyword>
<dbReference type="Pfam" id="PF00621">
    <property type="entry name" value="RhoGEF"/>
    <property type="match status" value="1"/>
</dbReference>
<keyword evidence="11" id="KW-1185">Reference proteome</keyword>
<feature type="compositionally biased region" description="Low complexity" evidence="4">
    <location>
        <begin position="783"/>
        <end position="813"/>
    </location>
</feature>
<organism evidence="10 11">
    <name type="scientific">Capsaspora owczarzaki (strain ATCC 30864)</name>
    <dbReference type="NCBI Taxonomy" id="595528"/>
    <lineage>
        <taxon>Eukaryota</taxon>
        <taxon>Filasterea</taxon>
        <taxon>Capsaspora</taxon>
    </lineage>
</organism>
<evidence type="ECO:0000256" key="2">
    <source>
        <dbReference type="ARBA" id="ARBA00022658"/>
    </source>
</evidence>
<dbReference type="PROSITE" id="PS50003">
    <property type="entry name" value="PH_DOMAIN"/>
    <property type="match status" value="1"/>
</dbReference>
<feature type="compositionally biased region" description="Low complexity" evidence="4">
    <location>
        <begin position="33"/>
        <end position="42"/>
    </location>
</feature>
<dbReference type="PhylomeDB" id="A0A0D2X153"/>
<evidence type="ECO:0000259" key="6">
    <source>
        <dbReference type="PROSITE" id="PS50002"/>
    </source>
</evidence>
<keyword evidence="2" id="KW-0344">Guanine-nucleotide releasing factor</keyword>
<evidence type="ECO:0000313" key="10">
    <source>
        <dbReference type="EMBL" id="KJE90209.1"/>
    </source>
</evidence>
<dbReference type="Gene3D" id="1.20.900.10">
    <property type="entry name" value="Dbl homology (DH) domain"/>
    <property type="match status" value="1"/>
</dbReference>
<accession>A0A0D2X153</accession>
<dbReference type="SMART" id="SM00326">
    <property type="entry name" value="SH3"/>
    <property type="match status" value="1"/>
</dbReference>
<feature type="compositionally biased region" description="Polar residues" evidence="4">
    <location>
        <begin position="713"/>
        <end position="726"/>
    </location>
</feature>
<feature type="signal peptide" evidence="5">
    <location>
        <begin position="1"/>
        <end position="26"/>
    </location>
</feature>
<dbReference type="InterPro" id="IPR011993">
    <property type="entry name" value="PH-like_dom_sf"/>
</dbReference>
<dbReference type="PROSITE" id="PS50002">
    <property type="entry name" value="SH3"/>
    <property type="match status" value="1"/>
</dbReference>
<dbReference type="EMBL" id="KE346361">
    <property type="protein sequence ID" value="KJE90209.1"/>
    <property type="molecule type" value="Genomic_DNA"/>
</dbReference>
<evidence type="ECO:0000256" key="1">
    <source>
        <dbReference type="ARBA" id="ARBA00022443"/>
    </source>
</evidence>
<dbReference type="GO" id="GO:0005085">
    <property type="term" value="F:guanyl-nucleotide exchange factor activity"/>
    <property type="evidence" value="ECO:0007669"/>
    <property type="project" value="UniProtKB-KW"/>
</dbReference>
<dbReference type="CDD" id="cd00160">
    <property type="entry name" value="RhoGEF"/>
    <property type="match status" value="1"/>
</dbReference>
<dbReference type="SUPFAM" id="SSF47576">
    <property type="entry name" value="Calponin-homology domain, CH-domain"/>
    <property type="match status" value="1"/>
</dbReference>
<dbReference type="PROSITE" id="PS50010">
    <property type="entry name" value="DH_2"/>
    <property type="match status" value="1"/>
</dbReference>
<dbReference type="PROSITE" id="PS50021">
    <property type="entry name" value="CH"/>
    <property type="match status" value="1"/>
</dbReference>
<protein>
    <submittedName>
        <fullName evidence="10">Uncharacterized protein</fullName>
    </submittedName>
</protein>
<dbReference type="SUPFAM" id="SSF50044">
    <property type="entry name" value="SH3-domain"/>
    <property type="match status" value="1"/>
</dbReference>
<feature type="region of interest" description="Disordered" evidence="4">
    <location>
        <begin position="667"/>
        <end position="916"/>
    </location>
</feature>
<dbReference type="PANTHER" id="PTHR46026">
    <property type="entry name" value="RHO-TYPE GUANINE NUCLEOTIDE EXCHANGE FACTOR, ISOFORM F"/>
    <property type="match status" value="1"/>
</dbReference>
<dbReference type="STRING" id="595528.A0A0D2X153"/>
<dbReference type="InterPro" id="IPR036872">
    <property type="entry name" value="CH_dom_sf"/>
</dbReference>
<evidence type="ECO:0000256" key="3">
    <source>
        <dbReference type="PROSITE-ProRule" id="PRU00192"/>
    </source>
</evidence>
<feature type="compositionally biased region" description="Low complexity" evidence="4">
    <location>
        <begin position="880"/>
        <end position="891"/>
    </location>
</feature>
<feature type="compositionally biased region" description="Low complexity" evidence="4">
    <location>
        <begin position="680"/>
        <end position="712"/>
    </location>
</feature>
<dbReference type="Gene3D" id="1.10.418.10">
    <property type="entry name" value="Calponin-like domain"/>
    <property type="match status" value="1"/>
</dbReference>
<feature type="domain" description="PH" evidence="7">
    <location>
        <begin position="526"/>
        <end position="631"/>
    </location>
</feature>
<evidence type="ECO:0000256" key="4">
    <source>
        <dbReference type="SAM" id="MobiDB-lite"/>
    </source>
</evidence>
<feature type="compositionally biased region" description="Polar residues" evidence="4">
    <location>
        <begin position="896"/>
        <end position="913"/>
    </location>
</feature>
<dbReference type="Pfam" id="PF22697">
    <property type="entry name" value="SOS1_NGEF_PH"/>
    <property type="match status" value="1"/>
</dbReference>
<dbReference type="SMART" id="SM00033">
    <property type="entry name" value="CH"/>
    <property type="match status" value="1"/>
</dbReference>